<dbReference type="GO" id="GO:0016798">
    <property type="term" value="F:hydrolase activity, acting on glycosyl bonds"/>
    <property type="evidence" value="ECO:0007669"/>
    <property type="project" value="UniProtKB-KW"/>
</dbReference>
<proteinExistence type="predicted"/>
<dbReference type="PANTHER" id="PTHR10587">
    <property type="entry name" value="GLYCOSYL TRANSFERASE-RELATED"/>
    <property type="match status" value="1"/>
</dbReference>
<dbReference type="GO" id="GO:0045493">
    <property type="term" value="P:xylan catabolic process"/>
    <property type="evidence" value="ECO:0007669"/>
    <property type="project" value="UniProtKB-KW"/>
</dbReference>
<dbReference type="InterPro" id="IPR050248">
    <property type="entry name" value="Polysacc_deacetylase_ArnD"/>
</dbReference>
<evidence type="ECO:0000313" key="4">
    <source>
        <dbReference type="Proteomes" id="UP000250006"/>
    </source>
</evidence>
<evidence type="ECO:0000313" key="3">
    <source>
        <dbReference type="EMBL" id="SPT52405.1"/>
    </source>
</evidence>
<feature type="domain" description="NodB homology" evidence="2">
    <location>
        <begin position="100"/>
        <end position="275"/>
    </location>
</feature>
<dbReference type="InterPro" id="IPR011330">
    <property type="entry name" value="Glyco_hydro/deAcase_b/a-brl"/>
</dbReference>
<dbReference type="PROSITE" id="PS51677">
    <property type="entry name" value="NODB"/>
    <property type="match status" value="1"/>
</dbReference>
<keyword evidence="3" id="KW-0624">Polysaccharide degradation</keyword>
<dbReference type="InterPro" id="IPR002509">
    <property type="entry name" value="NODB_dom"/>
</dbReference>
<comment type="caution">
    <text evidence="3">The sequence shown here is derived from an EMBL/GenBank/DDBJ whole genome shotgun (WGS) entry which is preliminary data.</text>
</comment>
<organism evidence="3 4">
    <name type="scientific">Actinomyces bovis</name>
    <dbReference type="NCBI Taxonomy" id="1658"/>
    <lineage>
        <taxon>Bacteria</taxon>
        <taxon>Bacillati</taxon>
        <taxon>Actinomycetota</taxon>
        <taxon>Actinomycetes</taxon>
        <taxon>Actinomycetales</taxon>
        <taxon>Actinomycetaceae</taxon>
        <taxon>Actinomyces</taxon>
    </lineage>
</organism>
<keyword evidence="3" id="KW-0378">Hydrolase</keyword>
<feature type="region of interest" description="Disordered" evidence="1">
    <location>
        <begin position="1"/>
        <end position="32"/>
    </location>
</feature>
<dbReference type="PANTHER" id="PTHR10587:SF137">
    <property type="entry name" value="4-DEOXY-4-FORMAMIDO-L-ARABINOSE-PHOSPHOUNDECAPRENOL DEFORMYLASE ARND-RELATED"/>
    <property type="match status" value="1"/>
</dbReference>
<dbReference type="EMBL" id="UAPQ01000001">
    <property type="protein sequence ID" value="SPT52405.1"/>
    <property type="molecule type" value="Genomic_DNA"/>
</dbReference>
<dbReference type="Pfam" id="PF01522">
    <property type="entry name" value="Polysacc_deac_1"/>
    <property type="match status" value="1"/>
</dbReference>
<keyword evidence="3" id="KW-0326">Glycosidase</keyword>
<evidence type="ECO:0000256" key="1">
    <source>
        <dbReference type="SAM" id="MobiDB-lite"/>
    </source>
</evidence>
<keyword evidence="4" id="KW-1185">Reference proteome</keyword>
<dbReference type="RefSeq" id="WP_111835420.1">
    <property type="nucleotide sequence ID" value="NZ_UAPQ01000001.1"/>
</dbReference>
<dbReference type="Gene3D" id="3.20.20.370">
    <property type="entry name" value="Glycoside hydrolase/deacetylase"/>
    <property type="match status" value="1"/>
</dbReference>
<feature type="compositionally biased region" description="Polar residues" evidence="1">
    <location>
        <begin position="8"/>
        <end position="19"/>
    </location>
</feature>
<dbReference type="SUPFAM" id="SSF88713">
    <property type="entry name" value="Glycoside hydrolase/deacetylase"/>
    <property type="match status" value="1"/>
</dbReference>
<evidence type="ECO:0000259" key="2">
    <source>
        <dbReference type="PROSITE" id="PS51677"/>
    </source>
</evidence>
<name>A0ABY1VK06_9ACTO</name>
<reference evidence="3 4" key="1">
    <citation type="submission" date="2018-06" db="EMBL/GenBank/DDBJ databases">
        <authorList>
            <consortium name="Pathogen Informatics"/>
            <person name="Doyle S."/>
        </authorList>
    </citation>
    <scope>NUCLEOTIDE SEQUENCE [LARGE SCALE GENOMIC DNA]</scope>
    <source>
        <strain evidence="3 4">NCTC11535</strain>
    </source>
</reference>
<gene>
    <name evidence="3" type="ORF">NCTC11535_00053</name>
</gene>
<protein>
    <submittedName>
        <fullName evidence="3">Bifunctional xylanase/deacetylase</fullName>
    </submittedName>
</protein>
<dbReference type="Proteomes" id="UP000250006">
    <property type="component" value="Unassembled WGS sequence"/>
</dbReference>
<accession>A0ABY1VK06</accession>
<feature type="compositionally biased region" description="Low complexity" evidence="1">
    <location>
        <begin position="20"/>
        <end position="32"/>
    </location>
</feature>
<keyword evidence="3" id="KW-0858">Xylan degradation</keyword>
<sequence>MSEHNLLPTPSASSADQDGTNTQPSASTQATATGRRQLLRAGLRNASLVTAGVVAGSAGGAAAAHYADTHLDPTDRVAPKPTTAGLFGVQVLFQGPPEQQLACITYDDGPDPRWTPLVLDILAQLNIPATFFVLGEAVQAHPELVAREVAAGHEVGIHNWVHTDVYSVGVDELRGSIDRTIKAITAAGAPSPRLWRPPYGRLDAPALMVAAERDLDVLLWGLNSPSPSAAAAVAQKAGPGAVILCHDGRTQPSEPLLRAMGESLAKLKEQGLRFVTGSQMLAASTAAGVPTATAPEALAPAN</sequence>
<keyword evidence="3" id="KW-0119">Carbohydrate metabolism</keyword>